<evidence type="ECO:0000313" key="2">
    <source>
        <dbReference type="EMBL" id="GMH55730.1"/>
    </source>
</evidence>
<accession>A0A9W7DVI1</accession>
<gene>
    <name evidence="2" type="ORF">TrRE_jg2665</name>
</gene>
<dbReference type="Proteomes" id="UP001165082">
    <property type="component" value="Unassembled WGS sequence"/>
</dbReference>
<evidence type="ECO:0000256" key="1">
    <source>
        <dbReference type="SAM" id="MobiDB-lite"/>
    </source>
</evidence>
<name>A0A9W7DVI1_9STRA</name>
<reference evidence="2" key="1">
    <citation type="submission" date="2022-07" db="EMBL/GenBank/DDBJ databases">
        <title>Genome analysis of Parmales, a sister group of diatoms, reveals the evolutionary specialization of diatoms from phago-mixotrophs to photoautotrophs.</title>
        <authorList>
            <person name="Ban H."/>
            <person name="Sato S."/>
            <person name="Yoshikawa S."/>
            <person name="Kazumasa Y."/>
            <person name="Nakamura Y."/>
            <person name="Ichinomiya M."/>
            <person name="Saitoh K."/>
            <person name="Sato N."/>
            <person name="Blanc-Mathieu R."/>
            <person name="Endo H."/>
            <person name="Kuwata A."/>
            <person name="Ogata H."/>
        </authorList>
    </citation>
    <scope>NUCLEOTIDE SEQUENCE</scope>
</reference>
<feature type="region of interest" description="Disordered" evidence="1">
    <location>
        <begin position="74"/>
        <end position="94"/>
    </location>
</feature>
<sequence length="846" mass="94561">MRRPDYSNIDGRALLPDITNQKAKPRKNKGTRKRGPRRSHEKTAHSFDKWLNGVLDPKMKDRMVRQFGYSFSTSPKNSTAAWNGGHGTGSMRKVQSAPDSMQTRTHKLFSALSSACSFETHSYKSTDLKPRLQFGATLLTASSTSTNPIRTPPTVYLFKNVLTFVCNRKIKIYDVGGVPDKDKKTIALKLLNKGDIMQQSSSSSPIAIVKRSNGDHNFNQHALIHGSKELQSELAGIFGGAGISDPMNSAVCIQKYVKPRGNQAWIVRVVFKHKEDTGTEGFSYVINDTDAFVTNSKNPNTCSIVKSASSKSWAEPRQLLDKFVPVAERSLNVRFKMLAGDFVLDRNQKWWFLQVKAFELRDQIHQPVVAPPPGGEADDRGGDGSDEGGDEENTLEHDYEELQQLKTSKKVVSRCGGEYCHELLRDEDKILYPREDMLHEIVYKDVLMTRQVQELLEHNNHNFARMRAASSSTSAINAMLGVNIFSLEQIMMSRISIRDRNRLYDGVSVCRSCHYRYSFNRKLIEEAKLAEEGAKKIRAKEKKTEKELTQRAVVDARIKGGRGAVSLDDFLQNTKTLLRGGGGEGGAVGGGGVILDVTRSTDHVEDIERVPTRQRTKWKGGRVAEAIEEGGKEEEEEEGEEEEEEDAHKRMVFEEIEKKRKQKEEDEERIAMENKTASAEAAVDGYNPTFSIDIDAIMNGMNAEMDSITLGPKEEEGDDEAGNKAKKEGYKKVDVPQFRPLSEIVVDDAQFWTSESYKNDLIAEIREDLTRGLKVLVVVEAVASNTELKSLLHSIFHEDEIKRNCKAVGVVGGEGGAFEYMNVPKVVFNRMDGEALKASICLHPAA</sequence>
<protein>
    <submittedName>
        <fullName evidence="2">Uncharacterized protein</fullName>
    </submittedName>
</protein>
<dbReference type="OrthoDB" id="65154at2759"/>
<keyword evidence="3" id="KW-1185">Reference proteome</keyword>
<feature type="region of interest" description="Disordered" evidence="1">
    <location>
        <begin position="1"/>
        <end position="45"/>
    </location>
</feature>
<dbReference type="EMBL" id="BRXZ01002155">
    <property type="protein sequence ID" value="GMH55730.1"/>
    <property type="molecule type" value="Genomic_DNA"/>
</dbReference>
<organism evidence="2 3">
    <name type="scientific">Triparma retinervis</name>
    <dbReference type="NCBI Taxonomy" id="2557542"/>
    <lineage>
        <taxon>Eukaryota</taxon>
        <taxon>Sar</taxon>
        <taxon>Stramenopiles</taxon>
        <taxon>Ochrophyta</taxon>
        <taxon>Bolidophyceae</taxon>
        <taxon>Parmales</taxon>
        <taxon>Triparmaceae</taxon>
        <taxon>Triparma</taxon>
    </lineage>
</organism>
<feature type="compositionally biased region" description="Basic residues" evidence="1">
    <location>
        <begin position="23"/>
        <end position="40"/>
    </location>
</feature>
<dbReference type="AlphaFoldDB" id="A0A9W7DVI1"/>
<feature type="region of interest" description="Disordered" evidence="1">
    <location>
        <begin position="366"/>
        <end position="392"/>
    </location>
</feature>
<proteinExistence type="predicted"/>
<feature type="region of interest" description="Disordered" evidence="1">
    <location>
        <begin position="623"/>
        <end position="650"/>
    </location>
</feature>
<comment type="caution">
    <text evidence="2">The sequence shown here is derived from an EMBL/GenBank/DDBJ whole genome shotgun (WGS) entry which is preliminary data.</text>
</comment>
<feature type="compositionally biased region" description="Acidic residues" evidence="1">
    <location>
        <begin position="626"/>
        <end position="645"/>
    </location>
</feature>
<evidence type="ECO:0000313" key="3">
    <source>
        <dbReference type="Proteomes" id="UP001165082"/>
    </source>
</evidence>